<feature type="compositionally biased region" description="Polar residues" evidence="1">
    <location>
        <begin position="30"/>
        <end position="44"/>
    </location>
</feature>
<dbReference type="Proteomes" id="UP000663850">
    <property type="component" value="Unassembled WGS sequence"/>
</dbReference>
<proteinExistence type="predicted"/>
<feature type="region of interest" description="Disordered" evidence="1">
    <location>
        <begin position="29"/>
        <end position="69"/>
    </location>
</feature>
<organism evidence="2 3">
    <name type="scientific">Rhizoctonia solani</name>
    <dbReference type="NCBI Taxonomy" id="456999"/>
    <lineage>
        <taxon>Eukaryota</taxon>
        <taxon>Fungi</taxon>
        <taxon>Dikarya</taxon>
        <taxon>Basidiomycota</taxon>
        <taxon>Agaricomycotina</taxon>
        <taxon>Agaricomycetes</taxon>
        <taxon>Cantharellales</taxon>
        <taxon>Ceratobasidiaceae</taxon>
        <taxon>Rhizoctonia</taxon>
    </lineage>
</organism>
<name>A0A8H3B3I2_9AGAM</name>
<protein>
    <submittedName>
        <fullName evidence="2">Uncharacterized protein</fullName>
    </submittedName>
</protein>
<sequence>MRPQDGLQLAISDSQSEVGGGLTVSLVGVNSDSGVPQNEQNDSLKSLVPPPNSKVPESQTRTLEDTKRAVPGVKDSRVRGAIGATRKFVLLLVFYLGFVLTHDTILGVHCTHEFDRPVVTADFITLVHLQSRLGQVMEDTAQSSKAAVDIKDSEMTLRNLHTRITHSALSNKDTLGRNLQSYVEGAKAASDNLQRFGSRVWGAVDGVVSLNEHILLMLENTSTEWGLATAHQRGLESIWLQGIEFLDQTLRKLIHEAQDNVGALQRLEEMLNNIDVMLSAEKHGIDEQRRKVSYVSQNVSQD</sequence>
<accession>A0A8H3B3I2</accession>
<dbReference type="EMBL" id="CAJMWZ010002016">
    <property type="protein sequence ID" value="CAE6447078.1"/>
    <property type="molecule type" value="Genomic_DNA"/>
</dbReference>
<comment type="caution">
    <text evidence="2">The sequence shown here is derived from an EMBL/GenBank/DDBJ whole genome shotgun (WGS) entry which is preliminary data.</text>
</comment>
<gene>
    <name evidence="2" type="ORF">RDB_LOCUS36811</name>
</gene>
<reference evidence="2" key="1">
    <citation type="submission" date="2021-01" db="EMBL/GenBank/DDBJ databases">
        <authorList>
            <person name="Kaushik A."/>
        </authorList>
    </citation>
    <scope>NUCLEOTIDE SEQUENCE</scope>
    <source>
        <strain evidence="2">Type strain: AG8-Rh-89/</strain>
    </source>
</reference>
<evidence type="ECO:0000313" key="3">
    <source>
        <dbReference type="Proteomes" id="UP000663850"/>
    </source>
</evidence>
<dbReference type="AlphaFoldDB" id="A0A8H3B3I2"/>
<evidence type="ECO:0000313" key="2">
    <source>
        <dbReference type="EMBL" id="CAE6447078.1"/>
    </source>
</evidence>
<evidence type="ECO:0000256" key="1">
    <source>
        <dbReference type="SAM" id="MobiDB-lite"/>
    </source>
</evidence>